<dbReference type="SUPFAM" id="SSF52058">
    <property type="entry name" value="L domain-like"/>
    <property type="match status" value="1"/>
</dbReference>
<feature type="compositionally biased region" description="Polar residues" evidence="1">
    <location>
        <begin position="189"/>
        <end position="205"/>
    </location>
</feature>
<organism evidence="2 3">
    <name type="scientific">Leptobrachium leishanense</name>
    <name type="common">Leishan spiny toad</name>
    <dbReference type="NCBI Taxonomy" id="445787"/>
    <lineage>
        <taxon>Eukaryota</taxon>
        <taxon>Metazoa</taxon>
        <taxon>Chordata</taxon>
        <taxon>Craniata</taxon>
        <taxon>Vertebrata</taxon>
        <taxon>Euteleostomi</taxon>
        <taxon>Amphibia</taxon>
        <taxon>Batrachia</taxon>
        <taxon>Anura</taxon>
        <taxon>Pelobatoidea</taxon>
        <taxon>Megophryidae</taxon>
        <taxon>Leptobrachium</taxon>
    </lineage>
</organism>
<dbReference type="Pfam" id="PF14580">
    <property type="entry name" value="LRR_9"/>
    <property type="match status" value="1"/>
</dbReference>
<evidence type="ECO:0000256" key="1">
    <source>
        <dbReference type="SAM" id="MobiDB-lite"/>
    </source>
</evidence>
<dbReference type="InterPro" id="IPR032675">
    <property type="entry name" value="LRR_dom_sf"/>
</dbReference>
<feature type="region of interest" description="Disordered" evidence="1">
    <location>
        <begin position="185"/>
        <end position="208"/>
    </location>
</feature>
<name>A0A8C5PP04_9ANUR</name>
<dbReference type="Ensembl" id="ENSLLET00000026802.1">
    <property type="protein sequence ID" value="ENSLLEP00000025815.1"/>
    <property type="gene ID" value="ENSLLEG00000016386.1"/>
</dbReference>
<dbReference type="Proteomes" id="UP000694569">
    <property type="component" value="Unplaced"/>
</dbReference>
<dbReference type="OrthoDB" id="10251250at2759"/>
<evidence type="ECO:0000313" key="2">
    <source>
        <dbReference type="Ensembl" id="ENSLLEP00000025815.1"/>
    </source>
</evidence>
<protein>
    <recommendedName>
        <fullName evidence="4">Leucine rich repeat containing 72</fullName>
    </recommendedName>
</protein>
<dbReference type="InterPro" id="IPR042655">
    <property type="entry name" value="LRC72"/>
</dbReference>
<accession>A0A8C5PP04</accession>
<dbReference type="PANTHER" id="PTHR46759">
    <property type="entry name" value="LEUCINE-RICH REPEAT-CONTAINING PROTEIN 72"/>
    <property type="match status" value="1"/>
</dbReference>
<reference evidence="2" key="2">
    <citation type="submission" date="2025-09" db="UniProtKB">
        <authorList>
            <consortium name="Ensembl"/>
        </authorList>
    </citation>
    <scope>IDENTIFICATION</scope>
</reference>
<keyword evidence="3" id="KW-1185">Reference proteome</keyword>
<evidence type="ECO:0008006" key="4">
    <source>
        <dbReference type="Google" id="ProtNLM"/>
    </source>
</evidence>
<proteinExistence type="predicted"/>
<evidence type="ECO:0000313" key="3">
    <source>
        <dbReference type="Proteomes" id="UP000694569"/>
    </source>
</evidence>
<reference evidence="2" key="1">
    <citation type="submission" date="2025-08" db="UniProtKB">
        <authorList>
            <consortium name="Ensembl"/>
        </authorList>
    </citation>
    <scope>IDENTIFICATION</scope>
</reference>
<dbReference type="PANTHER" id="PTHR46759:SF1">
    <property type="entry name" value="LEUCINE-RICH REPEAT-CONTAINING PROTEIN 72"/>
    <property type="match status" value="1"/>
</dbReference>
<sequence length="264" mass="30443">MSLVLIEKQLKKYGYKTDGDVSELYLGRQGLKEVMDLSRFRMLKCLWLNHNKIPKITCLTNICRLSELYLNNNELCDITGSLKHLTSLRTLMLHDNHLAKLQATMKELKDMTGLHTLSLFHNPLAQEPCYRLHIIHHIPSVQLLDRESVAHKERETAFKLFNPERTAVMQSIGFGRRTDSVLSSRRPLAQSSAVNSAKTAQGNNTAEDKNREINCVEAMVLRRAQHKTLMQFSILDWSAIPYARQKREESYTVQSPQLKTIKLW</sequence>
<dbReference type="GeneTree" id="ENSGT00940000165642"/>
<dbReference type="Gene3D" id="3.80.10.10">
    <property type="entry name" value="Ribonuclease Inhibitor"/>
    <property type="match status" value="1"/>
</dbReference>
<dbReference type="AlphaFoldDB" id="A0A8C5PP04"/>